<feature type="region of interest" description="Disordered" evidence="1">
    <location>
        <begin position="193"/>
        <end position="296"/>
    </location>
</feature>
<protein>
    <submittedName>
        <fullName evidence="2">Uncharacterized protein</fullName>
    </submittedName>
</protein>
<evidence type="ECO:0000256" key="1">
    <source>
        <dbReference type="SAM" id="MobiDB-lite"/>
    </source>
</evidence>
<organism evidence="2">
    <name type="scientific">marine sediment metagenome</name>
    <dbReference type="NCBI Taxonomy" id="412755"/>
    <lineage>
        <taxon>unclassified sequences</taxon>
        <taxon>metagenomes</taxon>
        <taxon>ecological metagenomes</taxon>
    </lineage>
</organism>
<feature type="compositionally biased region" description="Basic and acidic residues" evidence="1">
    <location>
        <begin position="193"/>
        <end position="256"/>
    </location>
</feature>
<proteinExistence type="predicted"/>
<comment type="caution">
    <text evidence="2">The sequence shown here is derived from an EMBL/GenBank/DDBJ whole genome shotgun (WGS) entry which is preliminary data.</text>
</comment>
<accession>A0A0F9MNZ8</accession>
<evidence type="ECO:0000313" key="2">
    <source>
        <dbReference type="EMBL" id="KKN07339.1"/>
    </source>
</evidence>
<name>A0A0F9MNZ8_9ZZZZ</name>
<gene>
    <name evidence="2" type="ORF">LCGC14_1068040</name>
</gene>
<sequence length="334" mass="38485">MSEITVIEIKQENALSIFTAEEGLDPYLKKIEQEARSLVPDMSTKKGRDQIASNAYKVRQSKSALDKVGKALVDKLKEQPKLVDAERKRMREFLDKLADEVRKPLDEFEQKEADRIKALQDRVFFFSSCVMDNGEESEKIKAVIETIELEKVDETYEEFEAEAHREKAACLDRLKSSLDKQIKHEAEQAELEKLRKEAAEREQKEREERIAREAEERARKLAEEAAQKERQDAINRENELKLAAERAEREKLEAEQRAVNAAKETEERLKWEAAEKARTEAEEQARRERNKKHKTKINNDALSALLTSGISEDQGKTIVTMIAKGEIPNVSISY</sequence>
<dbReference type="EMBL" id="LAZR01004580">
    <property type="protein sequence ID" value="KKN07339.1"/>
    <property type="molecule type" value="Genomic_DNA"/>
</dbReference>
<reference evidence="2" key="1">
    <citation type="journal article" date="2015" name="Nature">
        <title>Complex archaea that bridge the gap between prokaryotes and eukaryotes.</title>
        <authorList>
            <person name="Spang A."/>
            <person name="Saw J.H."/>
            <person name="Jorgensen S.L."/>
            <person name="Zaremba-Niedzwiedzka K."/>
            <person name="Martijn J."/>
            <person name="Lind A.E."/>
            <person name="van Eijk R."/>
            <person name="Schleper C."/>
            <person name="Guy L."/>
            <person name="Ettema T.J."/>
        </authorList>
    </citation>
    <scope>NUCLEOTIDE SEQUENCE</scope>
</reference>
<dbReference type="AlphaFoldDB" id="A0A0F9MNZ8"/>
<feature type="compositionally biased region" description="Basic and acidic residues" evidence="1">
    <location>
        <begin position="263"/>
        <end position="287"/>
    </location>
</feature>